<protein>
    <submittedName>
        <fullName evidence="1">Uncharacterized protein</fullName>
    </submittedName>
</protein>
<sequence length="61" mass="6726">MRLTLKGDKAYLSCFDTPGAQVTVTGVIAQPDAKIKMLGSEEEEVIFLGGFLEFRVFMNVL</sequence>
<comment type="caution">
    <text evidence="1">The sequence shown here is derived from an EMBL/GenBank/DDBJ whole genome shotgun (WGS) entry which is preliminary data.</text>
</comment>
<reference evidence="1 2" key="1">
    <citation type="journal article" date="2016" name="Sci. Rep.">
        <title>Metabolic traits of an uncultured archaeal lineage -MSBL1- from brine pools of the Red Sea.</title>
        <authorList>
            <person name="Mwirichia R."/>
            <person name="Alam I."/>
            <person name="Rashid M."/>
            <person name="Vinu M."/>
            <person name="Ba-Alawi W."/>
            <person name="Anthony Kamau A."/>
            <person name="Kamanda Ngugi D."/>
            <person name="Goker M."/>
            <person name="Klenk H.P."/>
            <person name="Bajic V."/>
            <person name="Stingl U."/>
        </authorList>
    </citation>
    <scope>NUCLEOTIDE SEQUENCE [LARGE SCALE GENOMIC DNA]</scope>
    <source>
        <strain evidence="1">SCGC-AAA259E19</strain>
    </source>
</reference>
<dbReference type="AlphaFoldDB" id="A0A133UJH2"/>
<keyword evidence="2" id="KW-1185">Reference proteome</keyword>
<accession>A0A133UJH2</accession>
<dbReference type="EMBL" id="LHXO01000074">
    <property type="protein sequence ID" value="KXA94206.1"/>
    <property type="molecule type" value="Genomic_DNA"/>
</dbReference>
<evidence type="ECO:0000313" key="1">
    <source>
        <dbReference type="EMBL" id="KXA94206.1"/>
    </source>
</evidence>
<dbReference type="Proteomes" id="UP000070284">
    <property type="component" value="Unassembled WGS sequence"/>
</dbReference>
<name>A0A133UJH2_9EURY</name>
<evidence type="ECO:0000313" key="2">
    <source>
        <dbReference type="Proteomes" id="UP000070284"/>
    </source>
</evidence>
<proteinExistence type="predicted"/>
<gene>
    <name evidence="1" type="ORF">AKJ65_05110</name>
</gene>
<organism evidence="1 2">
    <name type="scientific">candidate division MSBL1 archaeon SCGC-AAA259E19</name>
    <dbReference type="NCBI Taxonomy" id="1698264"/>
    <lineage>
        <taxon>Archaea</taxon>
        <taxon>Methanobacteriati</taxon>
        <taxon>Methanobacteriota</taxon>
        <taxon>candidate division MSBL1</taxon>
    </lineage>
</organism>